<keyword evidence="8" id="KW-1185">Reference proteome</keyword>
<dbReference type="GO" id="GO:0016301">
    <property type="term" value="F:kinase activity"/>
    <property type="evidence" value="ECO:0007669"/>
    <property type="project" value="UniProtKB-KW"/>
</dbReference>
<dbReference type="Pfam" id="PF03610">
    <property type="entry name" value="EIIA-man"/>
    <property type="match status" value="1"/>
</dbReference>
<keyword evidence="4" id="KW-0808">Transferase</keyword>
<evidence type="ECO:0000256" key="1">
    <source>
        <dbReference type="ARBA" id="ARBA00001113"/>
    </source>
</evidence>
<dbReference type="NCBIfam" id="TIGR02364">
    <property type="entry name" value="dha_pts"/>
    <property type="match status" value="1"/>
</dbReference>
<dbReference type="RefSeq" id="WP_353540302.1">
    <property type="nucleotide sequence ID" value="NZ_BAABRN010000001.1"/>
</dbReference>
<comment type="function">
    <text evidence="2">Component of the dihydroxyacetone kinase complex, which is responsible for the phosphoenolpyruvate (PEP)-dependent phosphorylation of dihydroxyacetone. DhaM serves as the phosphoryl donor. Is phosphorylated by phosphoenolpyruvate in an EI- and HPr-dependent reaction, and a phosphorelay system on histidine residues finally leads to phosphoryl transfer to DhaL and dihydroxyacetone.</text>
</comment>
<gene>
    <name evidence="7" type="primary">dhaM</name>
    <name evidence="7" type="ORF">Dxin01_00028</name>
</gene>
<comment type="caution">
    <text evidence="7">The sequence shown here is derived from an EMBL/GenBank/DDBJ whole genome shotgun (WGS) entry which is preliminary data.</text>
</comment>
<dbReference type="Proteomes" id="UP001458946">
    <property type="component" value="Unassembled WGS sequence"/>
</dbReference>
<comment type="catalytic activity">
    <reaction evidence="1">
        <text>dihydroxyacetone + phosphoenolpyruvate = dihydroxyacetone phosphate + pyruvate</text>
        <dbReference type="Rhea" id="RHEA:18381"/>
        <dbReference type="ChEBI" id="CHEBI:15361"/>
        <dbReference type="ChEBI" id="CHEBI:16016"/>
        <dbReference type="ChEBI" id="CHEBI:57642"/>
        <dbReference type="ChEBI" id="CHEBI:58702"/>
        <dbReference type="EC" id="2.7.1.121"/>
    </reaction>
</comment>
<reference evidence="7 8" key="1">
    <citation type="submission" date="2024-02" db="EMBL/GenBank/DDBJ databases">
        <title>Deinococcus xinjiangensis NBRC 107630.</title>
        <authorList>
            <person name="Ichikawa N."/>
            <person name="Katano-Makiyama Y."/>
            <person name="Hidaka K."/>
        </authorList>
    </citation>
    <scope>NUCLEOTIDE SEQUENCE [LARGE SCALE GENOMIC DNA]</scope>
    <source>
        <strain evidence="7 8">NBRC 107630</strain>
    </source>
</reference>
<keyword evidence="7" id="KW-0418">Kinase</keyword>
<evidence type="ECO:0000256" key="3">
    <source>
        <dbReference type="ARBA" id="ARBA00012095"/>
    </source>
</evidence>
<name>A0ABP9V4U6_9DEIO</name>
<comment type="subunit">
    <text evidence="5">Homodimer. The dihydroxyacetone kinase complex is composed of a homodimer of DhaM, a homodimer of DhaK and the subunit DhaL.</text>
</comment>
<dbReference type="InterPro" id="IPR004701">
    <property type="entry name" value="PTS_EIIA_man-typ"/>
</dbReference>
<accession>A0ABP9V4U6</accession>
<sequence length="134" mass="13569">MSVALVIVSHSKKLAEGVAELTGQMNSGQVQILPAGGTDDGELGTSAPRIGAALEDALAGGHEALILMDLGSAYLSSTLALEFLTEEQRQRVALAEAPLVEGAFLAAFEAASGGSLAEVRAAAEGGHELKKIAD</sequence>
<evidence type="ECO:0000256" key="2">
    <source>
        <dbReference type="ARBA" id="ARBA00002788"/>
    </source>
</evidence>
<dbReference type="SUPFAM" id="SSF53062">
    <property type="entry name" value="PTS system fructose IIA component-like"/>
    <property type="match status" value="1"/>
</dbReference>
<organism evidence="7 8">
    <name type="scientific">Deinococcus xinjiangensis</name>
    <dbReference type="NCBI Taxonomy" id="457454"/>
    <lineage>
        <taxon>Bacteria</taxon>
        <taxon>Thermotogati</taxon>
        <taxon>Deinococcota</taxon>
        <taxon>Deinococci</taxon>
        <taxon>Deinococcales</taxon>
        <taxon>Deinococcaceae</taxon>
        <taxon>Deinococcus</taxon>
    </lineage>
</organism>
<evidence type="ECO:0000256" key="5">
    <source>
        <dbReference type="ARBA" id="ARBA00046577"/>
    </source>
</evidence>
<dbReference type="PANTHER" id="PTHR38594:SF1">
    <property type="entry name" value="PEP-DEPENDENT DIHYDROXYACETONE KINASE, PHOSPHORYL DONOR SUBUNIT DHAM"/>
    <property type="match status" value="1"/>
</dbReference>
<dbReference type="Gene3D" id="3.40.50.510">
    <property type="entry name" value="Phosphotransferase system, mannose-type IIA component"/>
    <property type="match status" value="1"/>
</dbReference>
<evidence type="ECO:0000313" key="7">
    <source>
        <dbReference type="EMBL" id="GAA5500308.1"/>
    </source>
</evidence>
<dbReference type="InterPro" id="IPR039643">
    <property type="entry name" value="DhaM"/>
</dbReference>
<feature type="domain" description="PTS EIIA type-4" evidence="6">
    <location>
        <begin position="2"/>
        <end position="134"/>
    </location>
</feature>
<proteinExistence type="predicted"/>
<dbReference type="EMBL" id="BAABRN010000001">
    <property type="protein sequence ID" value="GAA5500308.1"/>
    <property type="molecule type" value="Genomic_DNA"/>
</dbReference>
<evidence type="ECO:0000313" key="8">
    <source>
        <dbReference type="Proteomes" id="UP001458946"/>
    </source>
</evidence>
<evidence type="ECO:0000259" key="6">
    <source>
        <dbReference type="PROSITE" id="PS51096"/>
    </source>
</evidence>
<dbReference type="PANTHER" id="PTHR38594">
    <property type="entry name" value="PEP-DEPENDENT DIHYDROXYACETONE KINASE, PHOSPHORYL DONOR SUBUNIT DHAM"/>
    <property type="match status" value="1"/>
</dbReference>
<dbReference type="InterPro" id="IPR036662">
    <property type="entry name" value="PTS_EIIA_man-typ_sf"/>
</dbReference>
<dbReference type="InterPro" id="IPR012844">
    <property type="entry name" value="DhaM_N"/>
</dbReference>
<dbReference type="EC" id="2.7.1.121" evidence="3"/>
<protein>
    <recommendedName>
        <fullName evidence="3">phosphoenolpyruvate--glycerone phosphotransferase</fullName>
        <ecNumber evidence="3">2.7.1.121</ecNumber>
    </recommendedName>
</protein>
<dbReference type="PROSITE" id="PS51096">
    <property type="entry name" value="PTS_EIIA_TYPE_4"/>
    <property type="match status" value="1"/>
</dbReference>
<evidence type="ECO:0000256" key="4">
    <source>
        <dbReference type="ARBA" id="ARBA00022679"/>
    </source>
</evidence>